<keyword evidence="2" id="KW-1185">Reference proteome</keyword>
<evidence type="ECO:0000313" key="1">
    <source>
        <dbReference type="EMBL" id="EGG13979.1"/>
    </source>
</evidence>
<name>F4QE32_CACFS</name>
<dbReference type="RefSeq" id="XP_004350687.1">
    <property type="nucleotide sequence ID" value="XM_004350636.1"/>
</dbReference>
<organism evidence="1 2">
    <name type="scientific">Cavenderia fasciculata</name>
    <name type="common">Slime mold</name>
    <name type="synonym">Dictyostelium fasciculatum</name>
    <dbReference type="NCBI Taxonomy" id="261658"/>
    <lineage>
        <taxon>Eukaryota</taxon>
        <taxon>Amoebozoa</taxon>
        <taxon>Evosea</taxon>
        <taxon>Eumycetozoa</taxon>
        <taxon>Dictyostelia</taxon>
        <taxon>Acytosteliales</taxon>
        <taxon>Cavenderiaceae</taxon>
        <taxon>Cavenderia</taxon>
    </lineage>
</organism>
<evidence type="ECO:0000313" key="2">
    <source>
        <dbReference type="Proteomes" id="UP000007797"/>
    </source>
</evidence>
<sequence>MGSHSSKYLKTKDIDHYGPEEQLIVYKDILQSLQIQDNFDKDHTQGDSEFIITKKLKH</sequence>
<reference evidence="2" key="1">
    <citation type="journal article" date="2011" name="Genome Res.">
        <title>Phylogeny-wide analysis of social amoeba genomes highlights ancient origins for complex intercellular communication.</title>
        <authorList>
            <person name="Heidel A.J."/>
            <person name="Lawal H.M."/>
            <person name="Felder M."/>
            <person name="Schilde C."/>
            <person name="Helps N.R."/>
            <person name="Tunggal B."/>
            <person name="Rivero F."/>
            <person name="John U."/>
            <person name="Schleicher M."/>
            <person name="Eichinger L."/>
            <person name="Platzer M."/>
            <person name="Noegel A.A."/>
            <person name="Schaap P."/>
            <person name="Gloeckner G."/>
        </authorList>
    </citation>
    <scope>NUCLEOTIDE SEQUENCE [LARGE SCALE GENOMIC DNA]</scope>
    <source>
        <strain evidence="2">SH3</strain>
    </source>
</reference>
<gene>
    <name evidence="1" type="ORF">DFA_11740</name>
</gene>
<accession>F4QE32</accession>
<dbReference type="EMBL" id="GL883029">
    <property type="protein sequence ID" value="EGG13979.1"/>
    <property type="molecule type" value="Genomic_DNA"/>
</dbReference>
<dbReference type="KEGG" id="dfa:DFA_11740"/>
<proteinExistence type="predicted"/>
<dbReference type="AlphaFoldDB" id="F4QE32"/>
<protein>
    <submittedName>
        <fullName evidence="1">Uncharacterized protein</fullName>
    </submittedName>
</protein>
<dbReference type="Proteomes" id="UP000007797">
    <property type="component" value="Unassembled WGS sequence"/>
</dbReference>
<dbReference type="GeneID" id="14866407"/>